<dbReference type="InterPro" id="IPR012863">
    <property type="entry name" value="DUF1636"/>
</dbReference>
<evidence type="ECO:0000313" key="1">
    <source>
        <dbReference type="EMBL" id="MEE3716622.1"/>
    </source>
</evidence>
<sequence>MVHKLFVCTTCASIWKDGKRVGTSGGQLLLDELLKLNQSWSLSSNFLIQSVECMSACNRPCVVAIAAEGKYTYLFGDLPVDAASLATTASAILVCASKYATQSDGSLPWSERPAPLKKGIVAKIPPMQELAVIG</sequence>
<gene>
    <name evidence="1" type="ORF">V2H45_07685</name>
</gene>
<dbReference type="Gene3D" id="3.40.30.10">
    <property type="entry name" value="Glutaredoxin"/>
    <property type="match status" value="1"/>
</dbReference>
<organism evidence="1 2">
    <name type="scientific">Tumidithrix elongata BACA0141</name>
    <dbReference type="NCBI Taxonomy" id="2716417"/>
    <lineage>
        <taxon>Bacteria</taxon>
        <taxon>Bacillati</taxon>
        <taxon>Cyanobacteriota</taxon>
        <taxon>Cyanophyceae</taxon>
        <taxon>Pseudanabaenales</taxon>
        <taxon>Pseudanabaenaceae</taxon>
        <taxon>Tumidithrix</taxon>
        <taxon>Tumidithrix elongata</taxon>
    </lineage>
</organism>
<accession>A0AAW9PS38</accession>
<dbReference type="Pfam" id="PF07845">
    <property type="entry name" value="DUF1636"/>
    <property type="match status" value="1"/>
</dbReference>
<dbReference type="Proteomes" id="UP001333818">
    <property type="component" value="Unassembled WGS sequence"/>
</dbReference>
<keyword evidence="2" id="KW-1185">Reference proteome</keyword>
<protein>
    <submittedName>
        <fullName evidence="1">DUF1636 domain-containing protein</fullName>
    </submittedName>
</protein>
<comment type="caution">
    <text evidence="1">The sequence shown here is derived from an EMBL/GenBank/DDBJ whole genome shotgun (WGS) entry which is preliminary data.</text>
</comment>
<dbReference type="AlphaFoldDB" id="A0AAW9PS38"/>
<dbReference type="EMBL" id="JAZBJZ010000022">
    <property type="protein sequence ID" value="MEE3716622.1"/>
    <property type="molecule type" value="Genomic_DNA"/>
</dbReference>
<reference evidence="1" key="1">
    <citation type="submission" date="2024-01" db="EMBL/GenBank/DDBJ databases">
        <title>Bank of Algae and Cyanobacteria of the Azores (BACA) strain genomes.</title>
        <authorList>
            <person name="Luz R."/>
            <person name="Cordeiro R."/>
            <person name="Fonseca A."/>
            <person name="Goncalves V."/>
        </authorList>
    </citation>
    <scope>NUCLEOTIDE SEQUENCE</scope>
    <source>
        <strain evidence="1">BACA0141</strain>
    </source>
</reference>
<dbReference type="RefSeq" id="WP_330483051.1">
    <property type="nucleotide sequence ID" value="NZ_JAZBJZ010000022.1"/>
</dbReference>
<name>A0AAW9PS38_9CYAN</name>
<proteinExistence type="predicted"/>
<evidence type="ECO:0000313" key="2">
    <source>
        <dbReference type="Proteomes" id="UP001333818"/>
    </source>
</evidence>